<dbReference type="InterPro" id="IPR000485">
    <property type="entry name" value="AsnC-type_HTH_dom"/>
</dbReference>
<feature type="domain" description="HTH asnC-type" evidence="4">
    <location>
        <begin position="6"/>
        <end position="77"/>
    </location>
</feature>
<proteinExistence type="predicted"/>
<protein>
    <submittedName>
        <fullName evidence="5">Transcriptional regulator, AsnC family</fullName>
    </submittedName>
</protein>
<dbReference type="KEGG" id="swi:Swit_3031"/>
<gene>
    <name evidence="5" type="ordered locus">Swit_3031</name>
</gene>
<reference evidence="5 6" key="1">
    <citation type="journal article" date="2010" name="J. Bacteriol.">
        <title>Genome sequence of the dioxin-mineralizing bacterium Sphingomonas wittichii RW1.</title>
        <authorList>
            <person name="Miller T.R."/>
            <person name="Delcher A.L."/>
            <person name="Salzberg S.L."/>
            <person name="Saunders E."/>
            <person name="Detter J.C."/>
            <person name="Halden R.U."/>
        </authorList>
    </citation>
    <scope>NUCLEOTIDE SEQUENCE [LARGE SCALE GENOMIC DNA]</scope>
    <source>
        <strain evidence="6">DSM 6014 / CCUG 31198 / JCM 15750 / NBRC 105917 / EY 4224 / RW1</strain>
    </source>
</reference>
<dbReference type="InterPro" id="IPR036390">
    <property type="entry name" value="WH_DNA-bd_sf"/>
</dbReference>
<dbReference type="InterPro" id="IPR036388">
    <property type="entry name" value="WH-like_DNA-bd_sf"/>
</dbReference>
<dbReference type="SUPFAM" id="SSF46785">
    <property type="entry name" value="Winged helix' DNA-binding domain"/>
    <property type="match status" value="1"/>
</dbReference>
<evidence type="ECO:0000259" key="4">
    <source>
        <dbReference type="PROSITE" id="PS50956"/>
    </source>
</evidence>
<dbReference type="GO" id="GO:0043200">
    <property type="term" value="P:response to amino acid"/>
    <property type="evidence" value="ECO:0007669"/>
    <property type="project" value="TreeGrafter"/>
</dbReference>
<dbReference type="Gene3D" id="3.30.70.920">
    <property type="match status" value="1"/>
</dbReference>
<dbReference type="EMBL" id="CP000699">
    <property type="protein sequence ID" value="ABQ69381.1"/>
    <property type="molecule type" value="Genomic_DNA"/>
</dbReference>
<evidence type="ECO:0000256" key="1">
    <source>
        <dbReference type="ARBA" id="ARBA00023015"/>
    </source>
</evidence>
<keyword evidence="6" id="KW-1185">Reference proteome</keyword>
<dbReference type="GO" id="GO:0005829">
    <property type="term" value="C:cytosol"/>
    <property type="evidence" value="ECO:0007669"/>
    <property type="project" value="TreeGrafter"/>
</dbReference>
<keyword evidence="2" id="KW-0238">DNA-binding</keyword>
<dbReference type="Pfam" id="PF13404">
    <property type="entry name" value="HTH_AsnC-type"/>
    <property type="match status" value="1"/>
</dbReference>
<dbReference type="SUPFAM" id="SSF54909">
    <property type="entry name" value="Dimeric alpha+beta barrel"/>
    <property type="match status" value="1"/>
</dbReference>
<keyword evidence="3" id="KW-0804">Transcription</keyword>
<dbReference type="InterPro" id="IPR019888">
    <property type="entry name" value="Tscrpt_reg_AsnC-like"/>
</dbReference>
<evidence type="ECO:0000313" key="6">
    <source>
        <dbReference type="Proteomes" id="UP000001989"/>
    </source>
</evidence>
<sequence length="163" mass="18382">MAATKLDLFDLKIIDVLQTKGKISCAQIGEIIGLSETACYNRLRRIESSDIIKNYSVALHTKKITKFQTFFTIISLKSDMPHDLRQFEQEVMKMPQIVSCSYVTGTTDYIMKSVAADLDNYIAVIDEVRERTGNVSRYETLTEVREVKAGPIPLAELGRENLG</sequence>
<dbReference type="PANTHER" id="PTHR30154">
    <property type="entry name" value="LEUCINE-RESPONSIVE REGULATORY PROTEIN"/>
    <property type="match status" value="1"/>
</dbReference>
<dbReference type="Proteomes" id="UP000001989">
    <property type="component" value="Chromosome"/>
</dbReference>
<dbReference type="PRINTS" id="PR00033">
    <property type="entry name" value="HTHASNC"/>
</dbReference>
<dbReference type="Gene3D" id="1.10.10.10">
    <property type="entry name" value="Winged helix-like DNA-binding domain superfamily/Winged helix DNA-binding domain"/>
    <property type="match status" value="1"/>
</dbReference>
<dbReference type="InterPro" id="IPR011008">
    <property type="entry name" value="Dimeric_a/b-barrel"/>
</dbReference>
<dbReference type="InterPro" id="IPR019887">
    <property type="entry name" value="Tscrpt_reg_AsnC/Lrp_C"/>
</dbReference>
<dbReference type="PANTHER" id="PTHR30154:SF34">
    <property type="entry name" value="TRANSCRIPTIONAL REGULATOR AZLB"/>
    <property type="match status" value="1"/>
</dbReference>
<keyword evidence="1" id="KW-0805">Transcription regulation</keyword>
<dbReference type="AlphaFoldDB" id="A0A9J9LFN6"/>
<accession>A0A9J9LFN6</accession>
<name>A0A9J9LFN6_RHIWR</name>
<dbReference type="Pfam" id="PF01037">
    <property type="entry name" value="AsnC_trans_reg"/>
    <property type="match status" value="1"/>
</dbReference>
<dbReference type="OrthoDB" id="9813313at2"/>
<dbReference type="SMART" id="SM00344">
    <property type="entry name" value="HTH_ASNC"/>
    <property type="match status" value="1"/>
</dbReference>
<dbReference type="GO" id="GO:0043565">
    <property type="term" value="F:sequence-specific DNA binding"/>
    <property type="evidence" value="ECO:0007669"/>
    <property type="project" value="InterPro"/>
</dbReference>
<evidence type="ECO:0000313" key="5">
    <source>
        <dbReference type="EMBL" id="ABQ69381.1"/>
    </source>
</evidence>
<evidence type="ECO:0000256" key="2">
    <source>
        <dbReference type="ARBA" id="ARBA00023125"/>
    </source>
</evidence>
<dbReference type="PROSITE" id="PS50956">
    <property type="entry name" value="HTH_ASNC_2"/>
    <property type="match status" value="1"/>
</dbReference>
<organism evidence="5 6">
    <name type="scientific">Rhizorhabdus wittichii (strain DSM 6014 / CCUG 31198 / JCM 15750 / NBRC 105917 / EY 4224 / RW1)</name>
    <name type="common">Sphingomonas wittichii</name>
    <dbReference type="NCBI Taxonomy" id="392499"/>
    <lineage>
        <taxon>Bacteria</taxon>
        <taxon>Pseudomonadati</taxon>
        <taxon>Pseudomonadota</taxon>
        <taxon>Alphaproteobacteria</taxon>
        <taxon>Sphingomonadales</taxon>
        <taxon>Sphingomonadaceae</taxon>
        <taxon>Rhizorhabdus</taxon>
    </lineage>
</organism>
<evidence type="ECO:0000256" key="3">
    <source>
        <dbReference type="ARBA" id="ARBA00023163"/>
    </source>
</evidence>